<dbReference type="AlphaFoldDB" id="A0A6J3I077"/>
<feature type="compositionally biased region" description="Low complexity" evidence="1">
    <location>
        <begin position="73"/>
        <end position="85"/>
    </location>
</feature>
<keyword evidence="2" id="KW-1185">Reference proteome</keyword>
<accession>A0A6J3I077</accession>
<dbReference type="GeneID" id="116553053"/>
<dbReference type="Proteomes" id="UP000504640">
    <property type="component" value="Unplaced"/>
</dbReference>
<feature type="region of interest" description="Disordered" evidence="1">
    <location>
        <begin position="1"/>
        <end position="116"/>
    </location>
</feature>
<name>A0A6J3I077_SAPAP</name>
<evidence type="ECO:0000256" key="1">
    <source>
        <dbReference type="SAM" id="MobiDB-lite"/>
    </source>
</evidence>
<organism evidence="2 3">
    <name type="scientific">Sapajus apella</name>
    <name type="common">Brown-capped capuchin</name>
    <name type="synonym">Cebus apella</name>
    <dbReference type="NCBI Taxonomy" id="9515"/>
    <lineage>
        <taxon>Eukaryota</taxon>
        <taxon>Metazoa</taxon>
        <taxon>Chordata</taxon>
        <taxon>Craniata</taxon>
        <taxon>Vertebrata</taxon>
        <taxon>Euteleostomi</taxon>
        <taxon>Mammalia</taxon>
        <taxon>Eutheria</taxon>
        <taxon>Euarchontoglires</taxon>
        <taxon>Primates</taxon>
        <taxon>Haplorrhini</taxon>
        <taxon>Platyrrhini</taxon>
        <taxon>Cebidae</taxon>
        <taxon>Cebinae</taxon>
        <taxon>Sapajus</taxon>
    </lineage>
</organism>
<gene>
    <name evidence="3" type="primary">SMIM15</name>
</gene>
<dbReference type="CTD" id="643155"/>
<feature type="compositionally biased region" description="Polar residues" evidence="1">
    <location>
        <begin position="1"/>
        <end position="11"/>
    </location>
</feature>
<dbReference type="RefSeq" id="XP_032136043.1">
    <property type="nucleotide sequence ID" value="XM_032280152.1"/>
</dbReference>
<evidence type="ECO:0000313" key="2">
    <source>
        <dbReference type="Proteomes" id="UP000504640"/>
    </source>
</evidence>
<protein>
    <submittedName>
        <fullName evidence="3">Small integral membrane protein 15 isoform X1</fullName>
    </submittedName>
</protein>
<evidence type="ECO:0000313" key="3">
    <source>
        <dbReference type="RefSeq" id="XP_032136043.1"/>
    </source>
</evidence>
<sequence>MGVVSRSTSGSKAKVHSRFGTARVLKPLHASSLTTWSPQDAAVSGSSPEGSAGAVTRPARPHLPLPGNLSDALSPPRTLPRPTSRGSKTHAAMARPETDPWTSSRSVGGSGRLWAGRKGRDFRLPVSGLANLNHLSDVYSRT</sequence>
<proteinExistence type="predicted"/>
<feature type="compositionally biased region" description="Polar residues" evidence="1">
    <location>
        <begin position="31"/>
        <end position="49"/>
    </location>
</feature>
<reference evidence="3" key="1">
    <citation type="submission" date="2025-08" db="UniProtKB">
        <authorList>
            <consortium name="RefSeq"/>
        </authorList>
    </citation>
    <scope>IDENTIFICATION</scope>
    <source>
        <tissue evidence="3">Blood</tissue>
    </source>
</reference>